<evidence type="ECO:0000313" key="8">
    <source>
        <dbReference type="Proteomes" id="UP001209553"/>
    </source>
</evidence>
<protein>
    <submittedName>
        <fullName evidence="7">CDP-glycerol glycerophosphotransferase family protein</fullName>
    </submittedName>
</protein>
<dbReference type="SUPFAM" id="SSF53756">
    <property type="entry name" value="UDP-Glycosyltransferase/glycogen phosphorylase"/>
    <property type="match status" value="1"/>
</dbReference>
<evidence type="ECO:0000256" key="1">
    <source>
        <dbReference type="ARBA" id="ARBA00004202"/>
    </source>
</evidence>
<evidence type="ECO:0000256" key="2">
    <source>
        <dbReference type="ARBA" id="ARBA00010488"/>
    </source>
</evidence>
<accession>A0ABT2QQQ6</accession>
<evidence type="ECO:0000313" key="7">
    <source>
        <dbReference type="EMBL" id="MCU5746310.1"/>
    </source>
</evidence>
<keyword evidence="3" id="KW-1003">Cell membrane</keyword>
<keyword evidence="8" id="KW-1185">Reference proteome</keyword>
<dbReference type="Gene3D" id="3.40.50.12580">
    <property type="match status" value="1"/>
</dbReference>
<evidence type="ECO:0000256" key="3">
    <source>
        <dbReference type="ARBA" id="ARBA00022475"/>
    </source>
</evidence>
<sequence length="573" mass="67295">MGIKHKLSNFKRNQGPYHYASARRHKPIKKNWFLLEAMHGSGVSGQIYYLLPEIQNVAPGSKIFIVSQNPKQDEAFLKKRGYTHFSIVEHLSVKYYDLLATCEFLINDTTFYPFFNKRKEQKYFIIWHGTPLKKMGKDTQPIADLANVQRNFYMANQVILSNEYSKDVMAHACNLNAIYAGMMIVGPMPRNSVFYSHKLREEVRDKLDLGNKKVLCYMPTWRGHIGGVSDAQHIETMLMYLNRRLDDDTILFVKLHYLVRQQLKMNFEKIKYVPENYEIYEFLTATDGLITDYSSVMYDYLNMDKPVFLYAYDLEHYTNERGLYHSPAQYPFTLVKSLEALNTAIQQMDNQVSYQELKAEMVAHDNSNGAQELVQYMINGKTSKNINEYKVANNKDNMAIYSDEQDKYSLLKHLNRFNDVTQNVIYFFDKRVYTDAEYEALLQLPKGMMIYSTLGDINGNIVDRLVKKKSILKRLAQRRMTQLYNEEFDRLFGDVPLDWLVYYMNETDQVSEMVKYYKGQTAVWLSDDIVQNNRLKWEQLSKVDRIVVNHSDIRDLLPTKLQKKVELVDAFFS</sequence>
<evidence type="ECO:0000256" key="5">
    <source>
        <dbReference type="ARBA" id="ARBA00022944"/>
    </source>
</evidence>
<dbReference type="InterPro" id="IPR007554">
    <property type="entry name" value="Glycerophosphate_synth"/>
</dbReference>
<dbReference type="Pfam" id="PF04464">
    <property type="entry name" value="Glyphos_transf"/>
    <property type="match status" value="1"/>
</dbReference>
<dbReference type="InterPro" id="IPR043149">
    <property type="entry name" value="TagF_N"/>
</dbReference>
<comment type="caution">
    <text evidence="7">The sequence shown here is derived from an EMBL/GenBank/DDBJ whole genome shotgun (WGS) entry which is preliminary data.</text>
</comment>
<dbReference type="Proteomes" id="UP001209553">
    <property type="component" value="Unassembled WGS sequence"/>
</dbReference>
<dbReference type="RefSeq" id="WP_262855861.1">
    <property type="nucleotide sequence ID" value="NZ_JAOPKZ010000009.1"/>
</dbReference>
<keyword evidence="4" id="KW-0808">Transferase</keyword>
<gene>
    <name evidence="7" type="ORF">N9R04_06215</name>
</gene>
<keyword evidence="5" id="KW-0777">Teichoic acid biosynthesis</keyword>
<evidence type="ECO:0000256" key="6">
    <source>
        <dbReference type="ARBA" id="ARBA00023136"/>
    </source>
</evidence>
<dbReference type="PANTHER" id="PTHR37316:SF3">
    <property type="entry name" value="TEICHOIC ACID GLYCEROL-PHOSPHATE TRANSFERASE"/>
    <property type="match status" value="1"/>
</dbReference>
<dbReference type="InterPro" id="IPR043148">
    <property type="entry name" value="TagF_C"/>
</dbReference>
<name>A0ABT2QQQ6_9STAP</name>
<comment type="subcellular location">
    <subcellularLocation>
        <location evidence="1">Cell membrane</location>
        <topology evidence="1">Peripheral membrane protein</topology>
    </subcellularLocation>
</comment>
<dbReference type="Gene3D" id="3.40.50.11820">
    <property type="match status" value="1"/>
</dbReference>
<dbReference type="EMBL" id="JAOPKZ010000009">
    <property type="protein sequence ID" value="MCU5746310.1"/>
    <property type="molecule type" value="Genomic_DNA"/>
</dbReference>
<organism evidence="7 8">
    <name type="scientific">Staphylococcus marylandisciuri</name>
    <dbReference type="NCBI Taxonomy" id="2981529"/>
    <lineage>
        <taxon>Bacteria</taxon>
        <taxon>Bacillati</taxon>
        <taxon>Bacillota</taxon>
        <taxon>Bacilli</taxon>
        <taxon>Bacillales</taxon>
        <taxon>Staphylococcaceae</taxon>
        <taxon>Staphylococcus</taxon>
    </lineage>
</organism>
<dbReference type="InterPro" id="IPR051612">
    <property type="entry name" value="Teichoic_Acid_Biosynth"/>
</dbReference>
<dbReference type="PANTHER" id="PTHR37316">
    <property type="entry name" value="TEICHOIC ACID GLYCEROL-PHOSPHATE PRIMASE"/>
    <property type="match status" value="1"/>
</dbReference>
<reference evidence="7 8" key="1">
    <citation type="journal article" date="2023" name="Int. J. Syst. Evol. Microbiol.">
        <title>Streptococcus sciuri sp. nov., Staphylococcus marylandisciuri sp. nov. and Staphylococcus americanisciuri sp. nov., isolated from faeces of eastern grey squirrel (Sciurus carolinensis).</title>
        <authorList>
            <person name="Volokhov D.V."/>
            <person name="Zagorodnyaya T.A."/>
            <person name="Furtak V.A."/>
            <person name="Nattanmai G."/>
            <person name="Randall L."/>
            <person name="Jose S."/>
            <person name="Gao Y."/>
            <person name="Eisenberg T."/>
            <person name="Delmonte P."/>
            <person name="Blom J."/>
            <person name="Mitchell K.K."/>
        </authorList>
    </citation>
    <scope>NUCLEOTIDE SEQUENCE [LARGE SCALE GENOMIC DNA]</scope>
    <source>
        <strain evidence="7 8">SQ8-PEA</strain>
    </source>
</reference>
<proteinExistence type="inferred from homology"/>
<evidence type="ECO:0000256" key="4">
    <source>
        <dbReference type="ARBA" id="ARBA00022679"/>
    </source>
</evidence>
<keyword evidence="6" id="KW-0472">Membrane</keyword>
<comment type="similarity">
    <text evidence="2">Belongs to the CDP-glycerol glycerophosphotransferase family.</text>
</comment>